<accession>A0A2M4CDD6</accession>
<protein>
    <submittedName>
        <fullName evidence="1">Putative secreted protein</fullName>
    </submittedName>
</protein>
<dbReference type="EMBL" id="GGFJ01014215">
    <property type="protein sequence ID" value="MBW63356.1"/>
    <property type="molecule type" value="Transcribed_RNA"/>
</dbReference>
<proteinExistence type="predicted"/>
<name>A0A2M4CDD6_9DIPT</name>
<sequence length="73" mass="8772">MTMMCRRFAVVVVVVAVEAVQMLTHYNHHRLISMDQGIRCRIRNRRSFLVLRARLLRLIYHLAIVCRRLILLR</sequence>
<dbReference type="AlphaFoldDB" id="A0A2M4CDD6"/>
<organism evidence="1">
    <name type="scientific">Anopheles marajoara</name>
    <dbReference type="NCBI Taxonomy" id="58244"/>
    <lineage>
        <taxon>Eukaryota</taxon>
        <taxon>Metazoa</taxon>
        <taxon>Ecdysozoa</taxon>
        <taxon>Arthropoda</taxon>
        <taxon>Hexapoda</taxon>
        <taxon>Insecta</taxon>
        <taxon>Pterygota</taxon>
        <taxon>Neoptera</taxon>
        <taxon>Endopterygota</taxon>
        <taxon>Diptera</taxon>
        <taxon>Nematocera</taxon>
        <taxon>Culicoidea</taxon>
        <taxon>Culicidae</taxon>
        <taxon>Anophelinae</taxon>
        <taxon>Anopheles</taxon>
    </lineage>
</organism>
<reference evidence="1" key="1">
    <citation type="submission" date="2018-01" db="EMBL/GenBank/DDBJ databases">
        <title>An insight into the sialome of Amazonian anophelines.</title>
        <authorList>
            <person name="Ribeiro J.M."/>
            <person name="Scarpassa V."/>
            <person name="Calvo E."/>
        </authorList>
    </citation>
    <scope>NUCLEOTIDE SEQUENCE</scope>
    <source>
        <tissue evidence="1">Salivary glands</tissue>
    </source>
</reference>
<evidence type="ECO:0000313" key="1">
    <source>
        <dbReference type="EMBL" id="MBW63356.1"/>
    </source>
</evidence>